<keyword evidence="2 6" id="KW-0436">Ligase</keyword>
<keyword evidence="6" id="KW-0251">Elongation factor</keyword>
<evidence type="ECO:0000259" key="5">
    <source>
        <dbReference type="PROSITE" id="PS50862"/>
    </source>
</evidence>
<dbReference type="PRINTS" id="PR00982">
    <property type="entry name" value="TRNASYNTHLYS"/>
</dbReference>
<evidence type="ECO:0000256" key="2">
    <source>
        <dbReference type="ARBA" id="ARBA00022598"/>
    </source>
</evidence>
<gene>
    <name evidence="6" type="ORF">MNBD_GAMMA06-1086</name>
</gene>
<accession>A0A3B0WFY7</accession>
<comment type="subunit">
    <text evidence="1">Homodimer.</text>
</comment>
<dbReference type="Gene3D" id="3.30.930.10">
    <property type="entry name" value="Bira Bifunctional Protein, Domain 2"/>
    <property type="match status" value="1"/>
</dbReference>
<protein>
    <submittedName>
        <fullName evidence="6">Translation elongation factor P Lys34--(R)-beta-lysine ligase</fullName>
    </submittedName>
</protein>
<feature type="domain" description="Aminoacyl-transfer RNA synthetases class-II family profile" evidence="5">
    <location>
        <begin position="18"/>
        <end position="330"/>
    </location>
</feature>
<organism evidence="6">
    <name type="scientific">hydrothermal vent metagenome</name>
    <dbReference type="NCBI Taxonomy" id="652676"/>
    <lineage>
        <taxon>unclassified sequences</taxon>
        <taxon>metagenomes</taxon>
        <taxon>ecological metagenomes</taxon>
    </lineage>
</organism>
<dbReference type="GO" id="GO:0005829">
    <property type="term" value="C:cytosol"/>
    <property type="evidence" value="ECO:0007669"/>
    <property type="project" value="TreeGrafter"/>
</dbReference>
<reference evidence="6" key="1">
    <citation type="submission" date="2018-06" db="EMBL/GenBank/DDBJ databases">
        <authorList>
            <person name="Zhirakovskaya E."/>
        </authorList>
    </citation>
    <scope>NUCLEOTIDE SEQUENCE</scope>
</reference>
<evidence type="ECO:0000256" key="4">
    <source>
        <dbReference type="ARBA" id="ARBA00022840"/>
    </source>
</evidence>
<dbReference type="GO" id="GO:0003746">
    <property type="term" value="F:translation elongation factor activity"/>
    <property type="evidence" value="ECO:0007669"/>
    <property type="project" value="UniProtKB-KW"/>
</dbReference>
<dbReference type="AlphaFoldDB" id="A0A3B0WFY7"/>
<name>A0A3B0WFY7_9ZZZZ</name>
<dbReference type="FunFam" id="3.30.930.10:FF:000017">
    <property type="entry name" value="Elongation factor P--(R)-beta-lysine ligase"/>
    <property type="match status" value="1"/>
</dbReference>
<dbReference type="NCBIfam" id="NF006828">
    <property type="entry name" value="PRK09350.1"/>
    <property type="match status" value="1"/>
</dbReference>
<keyword evidence="3" id="KW-0547">Nucleotide-binding</keyword>
<dbReference type="PANTHER" id="PTHR42918:SF6">
    <property type="entry name" value="ELONGATION FACTOR P--(R)-BETA-LYSINE LIGASE"/>
    <property type="match status" value="1"/>
</dbReference>
<dbReference type="PROSITE" id="PS50862">
    <property type="entry name" value="AA_TRNA_LIGASE_II"/>
    <property type="match status" value="1"/>
</dbReference>
<dbReference type="InterPro" id="IPR004525">
    <property type="entry name" value="EpmA"/>
</dbReference>
<dbReference type="PANTHER" id="PTHR42918">
    <property type="entry name" value="LYSYL-TRNA SYNTHETASE"/>
    <property type="match status" value="1"/>
</dbReference>
<dbReference type="InterPro" id="IPR045864">
    <property type="entry name" value="aa-tRNA-synth_II/BPL/LPL"/>
</dbReference>
<dbReference type="GO" id="GO:0004824">
    <property type="term" value="F:lysine-tRNA ligase activity"/>
    <property type="evidence" value="ECO:0007669"/>
    <property type="project" value="InterPro"/>
</dbReference>
<keyword evidence="6" id="KW-0648">Protein biosynthesis</keyword>
<dbReference type="Pfam" id="PF00152">
    <property type="entry name" value="tRNA-synt_2"/>
    <property type="match status" value="1"/>
</dbReference>
<evidence type="ECO:0000256" key="1">
    <source>
        <dbReference type="ARBA" id="ARBA00011738"/>
    </source>
</evidence>
<keyword evidence="4" id="KW-0067">ATP-binding</keyword>
<dbReference type="InterPro" id="IPR004364">
    <property type="entry name" value="Aa-tRNA-synt_II"/>
</dbReference>
<dbReference type="InterPro" id="IPR018149">
    <property type="entry name" value="Lys-tRNA-synth_II_C"/>
</dbReference>
<dbReference type="EMBL" id="UOFD01000026">
    <property type="protein sequence ID" value="VAW51263.1"/>
    <property type="molecule type" value="Genomic_DNA"/>
</dbReference>
<dbReference type="GO" id="GO:0000049">
    <property type="term" value="F:tRNA binding"/>
    <property type="evidence" value="ECO:0007669"/>
    <property type="project" value="TreeGrafter"/>
</dbReference>
<dbReference type="SUPFAM" id="SSF55681">
    <property type="entry name" value="Class II aaRS and biotin synthetases"/>
    <property type="match status" value="1"/>
</dbReference>
<dbReference type="GO" id="GO:0005524">
    <property type="term" value="F:ATP binding"/>
    <property type="evidence" value="ECO:0007669"/>
    <property type="project" value="UniProtKB-KW"/>
</dbReference>
<sequence>MAEKHWQPSVNNKTFVERARMLKNIRAFFDGRNVLEVETPLLSHYATTDPHIDSFRSRFREQTCYLNTSPEYAMKRLLADNPQAIYQICKAFRDDELGSHHNPEFTLLEWYRPNYDMRQLMNELVQLVETIFEYSIIQPNIQPKFEYLSYQKAFEKNLGFNPHKITAKECYQFSLDNKIEIPQGLTANDNVNDWLDWLLTQQVLSAFNKQKFTFLYDYPAAQCSLAKIENNIEQIAVAKRFELFYGDVELANGFFELTDGDEQLQRFQQENQQRKQTGKEAIAIDENLIAALKHGLPNCAGVAVGLDRLLMVLTKAANIEQVLSFSWNRA</sequence>
<dbReference type="InterPro" id="IPR006195">
    <property type="entry name" value="aa-tRNA-synth_II"/>
</dbReference>
<dbReference type="NCBIfam" id="TIGR00462">
    <property type="entry name" value="genX"/>
    <property type="match status" value="1"/>
</dbReference>
<evidence type="ECO:0000313" key="6">
    <source>
        <dbReference type="EMBL" id="VAW51263.1"/>
    </source>
</evidence>
<proteinExistence type="predicted"/>
<dbReference type="GO" id="GO:0006430">
    <property type="term" value="P:lysyl-tRNA aminoacylation"/>
    <property type="evidence" value="ECO:0007669"/>
    <property type="project" value="InterPro"/>
</dbReference>
<evidence type="ECO:0000256" key="3">
    <source>
        <dbReference type="ARBA" id="ARBA00022741"/>
    </source>
</evidence>